<feature type="region of interest" description="Disordered" evidence="1">
    <location>
        <begin position="48"/>
        <end position="84"/>
    </location>
</feature>
<reference evidence="2" key="1">
    <citation type="submission" date="2022-10" db="EMBL/GenBank/DDBJ databases">
        <title>Puccinia triticina Genome sequencing and assembly.</title>
        <authorList>
            <person name="Li C."/>
        </authorList>
    </citation>
    <scope>NUCLEOTIDE SEQUENCE</scope>
    <source>
        <strain evidence="2">Pt15</strain>
    </source>
</reference>
<keyword evidence="3" id="KW-1185">Reference proteome</keyword>
<name>A0ABY7D2Q1_9BASI</name>
<sequence>MGESGPFKEYGVKDAITSKLLAKAKDDPSIQKKISDWANNENSSKRLYNPILELEDRPARRQRTGNGELPPGFNPFQPLGGAPPVPNLPIDPIVSPPNEQYLVNIGVTVLPQAEVAALELMTEMERAVIIMSSLRVLIGRGGAGPSAGPTGPDRSKAPSKAEQIRRFD</sequence>
<dbReference type="Proteomes" id="UP001164743">
    <property type="component" value="Chromosome 14A"/>
</dbReference>
<evidence type="ECO:0000256" key="1">
    <source>
        <dbReference type="SAM" id="MobiDB-lite"/>
    </source>
</evidence>
<organism evidence="2 3">
    <name type="scientific">Puccinia triticina</name>
    <dbReference type="NCBI Taxonomy" id="208348"/>
    <lineage>
        <taxon>Eukaryota</taxon>
        <taxon>Fungi</taxon>
        <taxon>Dikarya</taxon>
        <taxon>Basidiomycota</taxon>
        <taxon>Pucciniomycotina</taxon>
        <taxon>Pucciniomycetes</taxon>
        <taxon>Pucciniales</taxon>
        <taxon>Pucciniaceae</taxon>
        <taxon>Puccinia</taxon>
    </lineage>
</organism>
<gene>
    <name evidence="2" type="ORF">PtA15_14A282</name>
</gene>
<proteinExistence type="predicted"/>
<accession>A0ABY7D2Q1</accession>
<evidence type="ECO:0000313" key="3">
    <source>
        <dbReference type="Proteomes" id="UP001164743"/>
    </source>
</evidence>
<dbReference type="RefSeq" id="XP_053026953.1">
    <property type="nucleotide sequence ID" value="XM_053162981.1"/>
</dbReference>
<evidence type="ECO:0000313" key="2">
    <source>
        <dbReference type="EMBL" id="WAQ91398.1"/>
    </source>
</evidence>
<feature type="region of interest" description="Disordered" evidence="1">
    <location>
        <begin position="142"/>
        <end position="168"/>
    </location>
</feature>
<dbReference type="EMBL" id="CP110434">
    <property type="protein sequence ID" value="WAQ91398.1"/>
    <property type="molecule type" value="Genomic_DNA"/>
</dbReference>
<dbReference type="GeneID" id="77803876"/>
<protein>
    <submittedName>
        <fullName evidence="2">Uncharacterized protein</fullName>
    </submittedName>
</protein>